<keyword evidence="6" id="KW-0915">Sodium</keyword>
<feature type="transmembrane region" description="Helical" evidence="10">
    <location>
        <begin position="162"/>
        <end position="181"/>
    </location>
</feature>
<dbReference type="GO" id="GO:0015386">
    <property type="term" value="F:potassium:proton antiporter activity"/>
    <property type="evidence" value="ECO:0007669"/>
    <property type="project" value="TreeGrafter"/>
</dbReference>
<evidence type="ECO:0000256" key="8">
    <source>
        <dbReference type="ARBA" id="ARBA00023136"/>
    </source>
</evidence>
<protein>
    <recommendedName>
        <fullName evidence="11">Cyclic nucleotide-binding domain-containing protein</fullName>
    </recommendedName>
</protein>
<evidence type="ECO:0000256" key="3">
    <source>
        <dbReference type="ARBA" id="ARBA00022475"/>
    </source>
</evidence>
<accession>A0AAV6GKW3</accession>
<comment type="caution">
    <text evidence="12">The sequence shown here is derived from an EMBL/GenBank/DDBJ whole genome shotgun (WGS) entry which is preliminary data.</text>
</comment>
<reference evidence="12" key="1">
    <citation type="submission" date="2020-10" db="EMBL/GenBank/DDBJ databases">
        <title>Chromosome-scale genome assembly of the Allis shad, Alosa alosa.</title>
        <authorList>
            <person name="Margot Z."/>
            <person name="Christophe K."/>
            <person name="Cabau C."/>
            <person name="Louis A."/>
            <person name="Berthelot C."/>
            <person name="Parey E."/>
            <person name="Roest Crollius H."/>
            <person name="Montfort J."/>
            <person name="Robinson-Rechavi M."/>
            <person name="Bucao C."/>
            <person name="Bouchez O."/>
            <person name="Gislard M."/>
            <person name="Lluch J."/>
            <person name="Milhes M."/>
            <person name="Lampietro C."/>
            <person name="Lopez Roques C."/>
            <person name="Donnadieu C."/>
            <person name="Braasch I."/>
            <person name="Desvignes T."/>
            <person name="Postlethwait J."/>
            <person name="Bobe J."/>
            <person name="Guiguen Y."/>
        </authorList>
    </citation>
    <scope>NUCLEOTIDE SEQUENCE</scope>
    <source>
        <strain evidence="12">M-15738</strain>
        <tissue evidence="12">Blood</tissue>
    </source>
</reference>
<dbReference type="Proteomes" id="UP000823561">
    <property type="component" value="Chromosome 11"/>
</dbReference>
<evidence type="ECO:0000256" key="7">
    <source>
        <dbReference type="ARBA" id="ARBA00023065"/>
    </source>
</evidence>
<dbReference type="CDD" id="cd00038">
    <property type="entry name" value="CAP_ED"/>
    <property type="match status" value="1"/>
</dbReference>
<keyword evidence="4 10" id="KW-0812">Transmembrane</keyword>
<feature type="transmembrane region" description="Helical" evidence="10">
    <location>
        <begin position="265"/>
        <end position="287"/>
    </location>
</feature>
<dbReference type="GO" id="GO:0015385">
    <property type="term" value="F:sodium:proton antiporter activity"/>
    <property type="evidence" value="ECO:0007669"/>
    <property type="project" value="InterPro"/>
</dbReference>
<feature type="transmembrane region" description="Helical" evidence="10">
    <location>
        <begin position="302"/>
        <end position="328"/>
    </location>
</feature>
<dbReference type="Pfam" id="PF00027">
    <property type="entry name" value="cNMP_binding"/>
    <property type="match status" value="1"/>
</dbReference>
<dbReference type="InterPro" id="IPR018422">
    <property type="entry name" value="Cation/H_exchanger_CPA1"/>
</dbReference>
<feature type="transmembrane region" description="Helical" evidence="10">
    <location>
        <begin position="42"/>
        <end position="61"/>
    </location>
</feature>
<keyword evidence="5 10" id="KW-1133">Transmembrane helix</keyword>
<dbReference type="InterPro" id="IPR006153">
    <property type="entry name" value="Cation/H_exchanger_TM"/>
</dbReference>
<keyword evidence="2" id="KW-0813">Transport</keyword>
<keyword evidence="7" id="KW-0406">Ion transport</keyword>
<evidence type="ECO:0000256" key="4">
    <source>
        <dbReference type="ARBA" id="ARBA00022692"/>
    </source>
</evidence>
<sequence length="1071" mass="121559">MSMKCHFVLVFFLQVLLLAIPGFLISTSMIALLVVKVFAYKWDWYVGMMFGAIVSTTDPFLSSTLLRTLGTAKALPLLIEGESLFSDGASYIIFGVFKDFATDLVPFEASQFCVKMILQLVGSPLLGFIMAKFIMFWLSYIFNDGLIEITISLATAYITFYVAQWLGMSGVITVLMVGLLLDIVNFSPEVEVFLIRFWEMLTYLANTLIFFIVGIVISRAFQHLTLNDFFNIIVLYFAVYIIRSITIVVLSPVLVRIGYGFRWQWASVCVWGGTKGAFCLSLTLMAFHEQGLDEHLVREKVLLLASGVVVLSLLINATTLTTFLKLLGLCDVSVVKRMAMYSAVQRVTESSQNTLSMLKIDRFLADANWETAEQRVHVEDPYKTSTEEVSIEDFCPTARVTKCPDCENNIPYVPSQREREDMMEEARMRVLKAQKTSYWKQYSSGMLNRQAARTLINTADNMSDLKGKFITVQDVKKYWEMKGFFVILLRKLEDWLYNVKAEKLKPSRHPWLKLCYQVVFSVSFEYVMYVLILLNIFPIALGFTDITHYELELQVLNYIFCALYVLEAIFKALAMRRAYIFNHWNQFDIFILSVSGVDIYIETKFGLSEINFHMINIVRVFKMFRLTRALRLVKIVIPKLIKVTNRQISKQLSFGYDIGKGYIIGEEDISKLIDHISDDKSISTELKSILEKNRLEGVRELGFLQRDHPEIAISVKTRQAIRAVLNSERDTIHSLMSGGLLDDIEAAKLQKMIEIKMKKLTKFPPTISAPTAEELLKSLPWLSKDTSQINFFKRVAQLLFFDFGDTIIQQNDAPRGIHLIVSGMVKITGYSPDLGGKKLKDRNQQTDYRSCGTILGELNCLTQQPMEVTVTSETATQTCLIPIDSLLEAFDVFPEFPSLEYKIWHSLAVKISTTAIMEHIVYQGWTYRQICNHLAKAYVVDLEVNRKLNIYDGTMEDVVVVFGSCDDLQSLSSYLAPVLISRTTHQIVGTANTTKLLIVPTAHLETKESCPELQKLNSVPCLRHAAQRRSSKHTGSGLLKTVVSGESLVGSSKESLKVVTQKVPSTVRLEF</sequence>
<organism evidence="12 13">
    <name type="scientific">Alosa alosa</name>
    <name type="common">allis shad</name>
    <dbReference type="NCBI Taxonomy" id="278164"/>
    <lineage>
        <taxon>Eukaryota</taxon>
        <taxon>Metazoa</taxon>
        <taxon>Chordata</taxon>
        <taxon>Craniata</taxon>
        <taxon>Vertebrata</taxon>
        <taxon>Euteleostomi</taxon>
        <taxon>Actinopterygii</taxon>
        <taxon>Neopterygii</taxon>
        <taxon>Teleostei</taxon>
        <taxon>Clupei</taxon>
        <taxon>Clupeiformes</taxon>
        <taxon>Clupeoidei</taxon>
        <taxon>Clupeidae</taxon>
        <taxon>Alosa</taxon>
    </lineage>
</organism>
<dbReference type="Gene3D" id="2.60.120.10">
    <property type="entry name" value="Jelly Rolls"/>
    <property type="match status" value="1"/>
</dbReference>
<evidence type="ECO:0000256" key="5">
    <source>
        <dbReference type="ARBA" id="ARBA00022989"/>
    </source>
</evidence>
<dbReference type="Gene3D" id="1.20.120.350">
    <property type="entry name" value="Voltage-gated potassium channels. Chain C"/>
    <property type="match status" value="1"/>
</dbReference>
<comment type="subcellular location">
    <subcellularLocation>
        <location evidence="1">Cell membrane</location>
        <topology evidence="1">Multi-pass membrane protein</topology>
    </subcellularLocation>
</comment>
<dbReference type="EMBL" id="JADWDJ010000011">
    <property type="protein sequence ID" value="KAG5273416.1"/>
    <property type="molecule type" value="Genomic_DNA"/>
</dbReference>
<evidence type="ECO:0000256" key="2">
    <source>
        <dbReference type="ARBA" id="ARBA00022448"/>
    </source>
</evidence>
<dbReference type="GO" id="GO:0005216">
    <property type="term" value="F:monoatomic ion channel activity"/>
    <property type="evidence" value="ECO:0007669"/>
    <property type="project" value="InterPro"/>
</dbReference>
<dbReference type="PANTHER" id="PTHR10110:SF86">
    <property type="entry name" value="SODIUM_HYDROGEN EXCHANGER 7"/>
    <property type="match status" value="1"/>
</dbReference>
<evidence type="ECO:0000256" key="10">
    <source>
        <dbReference type="SAM" id="Phobius"/>
    </source>
</evidence>
<keyword evidence="9" id="KW-0739">Sodium transport</keyword>
<evidence type="ECO:0000313" key="13">
    <source>
        <dbReference type="Proteomes" id="UP000823561"/>
    </source>
</evidence>
<dbReference type="InterPro" id="IPR027359">
    <property type="entry name" value="Volt_channel_dom_sf"/>
</dbReference>
<dbReference type="PROSITE" id="PS50042">
    <property type="entry name" value="CNMP_BINDING_3"/>
    <property type="match status" value="1"/>
</dbReference>
<feature type="transmembrane region" description="Helical" evidence="10">
    <location>
        <begin position="193"/>
        <end position="217"/>
    </location>
</feature>
<feature type="transmembrane region" description="Helical" evidence="10">
    <location>
        <begin position="125"/>
        <end position="142"/>
    </location>
</feature>
<proteinExistence type="predicted"/>
<evidence type="ECO:0000256" key="9">
    <source>
        <dbReference type="ARBA" id="ARBA00023201"/>
    </source>
</evidence>
<evidence type="ECO:0000256" key="6">
    <source>
        <dbReference type="ARBA" id="ARBA00023053"/>
    </source>
</evidence>
<evidence type="ECO:0000256" key="1">
    <source>
        <dbReference type="ARBA" id="ARBA00004651"/>
    </source>
</evidence>
<feature type="transmembrane region" description="Helical" evidence="10">
    <location>
        <begin position="229"/>
        <end position="253"/>
    </location>
</feature>
<dbReference type="InterPro" id="IPR018490">
    <property type="entry name" value="cNMP-bd_dom_sf"/>
</dbReference>
<evidence type="ECO:0000259" key="11">
    <source>
        <dbReference type="PROSITE" id="PS50042"/>
    </source>
</evidence>
<dbReference type="InterPro" id="IPR000595">
    <property type="entry name" value="cNMP-bd_dom"/>
</dbReference>
<feature type="transmembrane region" description="Helical" evidence="10">
    <location>
        <begin position="514"/>
        <end position="543"/>
    </location>
</feature>
<dbReference type="Gene3D" id="6.10.140.1330">
    <property type="match status" value="1"/>
</dbReference>
<keyword evidence="13" id="KW-1185">Reference proteome</keyword>
<evidence type="ECO:0000313" key="12">
    <source>
        <dbReference type="EMBL" id="KAG5273416.1"/>
    </source>
</evidence>
<gene>
    <name evidence="12" type="ORF">AALO_G00151090</name>
</gene>
<dbReference type="InterPro" id="IPR014710">
    <property type="entry name" value="RmlC-like_jellyroll"/>
</dbReference>
<dbReference type="PANTHER" id="PTHR10110">
    <property type="entry name" value="SODIUM/HYDROGEN EXCHANGER"/>
    <property type="match status" value="1"/>
</dbReference>
<feature type="transmembrane region" description="Helical" evidence="10">
    <location>
        <begin position="555"/>
        <end position="574"/>
    </location>
</feature>
<dbReference type="GO" id="GO:0051453">
    <property type="term" value="P:regulation of intracellular pH"/>
    <property type="evidence" value="ECO:0007669"/>
    <property type="project" value="TreeGrafter"/>
</dbReference>
<keyword evidence="3" id="KW-1003">Cell membrane</keyword>
<dbReference type="GO" id="GO:0005886">
    <property type="term" value="C:plasma membrane"/>
    <property type="evidence" value="ECO:0007669"/>
    <property type="project" value="UniProtKB-SubCell"/>
</dbReference>
<dbReference type="GO" id="GO:0098719">
    <property type="term" value="P:sodium ion import across plasma membrane"/>
    <property type="evidence" value="ECO:0007669"/>
    <property type="project" value="TreeGrafter"/>
</dbReference>
<dbReference type="AlphaFoldDB" id="A0AAV6GKW3"/>
<keyword evidence="8 10" id="KW-0472">Membrane</keyword>
<dbReference type="SUPFAM" id="SSF51206">
    <property type="entry name" value="cAMP-binding domain-like"/>
    <property type="match status" value="1"/>
</dbReference>
<name>A0AAV6GKW3_9TELE</name>
<feature type="domain" description="Cyclic nucleotide-binding" evidence="11">
    <location>
        <begin position="801"/>
        <end position="877"/>
    </location>
</feature>
<dbReference type="Pfam" id="PF00999">
    <property type="entry name" value="Na_H_Exchanger"/>
    <property type="match status" value="1"/>
</dbReference>